<dbReference type="Pfam" id="PF10135">
    <property type="entry name" value="Rod-binding"/>
    <property type="match status" value="1"/>
</dbReference>
<dbReference type="EMBL" id="JAAGRR010000044">
    <property type="protein sequence ID" value="NDY42266.1"/>
    <property type="molecule type" value="Genomic_DNA"/>
</dbReference>
<reference evidence="2 3" key="1">
    <citation type="submission" date="2020-02" db="EMBL/GenBank/DDBJ databases">
        <title>Comparative genomics of sulfur disproportionating microorganisms.</title>
        <authorList>
            <person name="Ward L.M."/>
            <person name="Bertran E."/>
            <person name="Johnston D.T."/>
        </authorList>
    </citation>
    <scope>NUCLEOTIDE SEQUENCE [LARGE SCALE GENOMIC DNA]</scope>
    <source>
        <strain evidence="2 3">DSM 100025</strain>
    </source>
</reference>
<dbReference type="InterPro" id="IPR019301">
    <property type="entry name" value="Flagellar_prot_FlgJ_N"/>
</dbReference>
<evidence type="ECO:0000313" key="3">
    <source>
        <dbReference type="Proteomes" id="UP000469346"/>
    </source>
</evidence>
<organism evidence="2 3">
    <name type="scientific">Dissulfurirhabdus thermomarina</name>
    <dbReference type="NCBI Taxonomy" id="1765737"/>
    <lineage>
        <taxon>Bacteria</taxon>
        <taxon>Deltaproteobacteria</taxon>
        <taxon>Dissulfurirhabdaceae</taxon>
        <taxon>Dissulfurirhabdus</taxon>
    </lineage>
</organism>
<feature type="domain" description="Flagellar protein FlgJ N-terminal" evidence="1">
    <location>
        <begin position="55"/>
        <end position="103"/>
    </location>
</feature>
<accession>A0A6N9TUT3</accession>
<keyword evidence="3" id="KW-1185">Reference proteome</keyword>
<gene>
    <name evidence="2" type="ORF">G3N55_05340</name>
</gene>
<name>A0A6N9TUT3_DISTH</name>
<evidence type="ECO:0000259" key="1">
    <source>
        <dbReference type="Pfam" id="PF10135"/>
    </source>
</evidence>
<keyword evidence="2" id="KW-0969">Cilium</keyword>
<dbReference type="Proteomes" id="UP000469346">
    <property type="component" value="Unassembled WGS sequence"/>
</dbReference>
<protein>
    <submittedName>
        <fullName evidence="2">Flagellar biosynthesis protein FlgJ</fullName>
    </submittedName>
</protein>
<keyword evidence="2" id="KW-0282">Flagellum</keyword>
<sequence>MMPSFITAPDAISLTEARSVDRTARGLRREDRRDPEALRAACRDFEAVFLRQLLKAMRKTVPKSGLLDGGFREELYRGLLDEEFARRMAEGGGIGLGRELFRQLAHREGAGADGGPETP</sequence>
<comment type="caution">
    <text evidence="2">The sequence shown here is derived from an EMBL/GenBank/DDBJ whole genome shotgun (WGS) entry which is preliminary data.</text>
</comment>
<keyword evidence="2" id="KW-0966">Cell projection</keyword>
<evidence type="ECO:0000313" key="2">
    <source>
        <dbReference type="EMBL" id="NDY42266.1"/>
    </source>
</evidence>
<dbReference type="AlphaFoldDB" id="A0A6N9TUT3"/>
<dbReference type="RefSeq" id="WP_163298410.1">
    <property type="nucleotide sequence ID" value="NZ_JAAGRR010000044.1"/>
</dbReference>
<proteinExistence type="predicted"/>